<evidence type="ECO:0000313" key="4">
    <source>
        <dbReference type="Proteomes" id="UP001165343"/>
    </source>
</evidence>
<feature type="transmembrane region" description="Helical" evidence="1">
    <location>
        <begin position="194"/>
        <end position="215"/>
    </location>
</feature>
<keyword evidence="4" id="KW-1185">Reference proteome</keyword>
<dbReference type="EMBL" id="JAMGBC010000001">
    <property type="protein sequence ID" value="MCL6679152.1"/>
    <property type="molecule type" value="Genomic_DNA"/>
</dbReference>
<dbReference type="Gene3D" id="1.10.287.70">
    <property type="match status" value="1"/>
</dbReference>
<feature type="transmembrane region" description="Helical" evidence="1">
    <location>
        <begin position="69"/>
        <end position="87"/>
    </location>
</feature>
<protein>
    <submittedName>
        <fullName evidence="3">Ion channel</fullName>
    </submittedName>
</protein>
<feature type="transmembrane region" description="Helical" evidence="1">
    <location>
        <begin position="99"/>
        <end position="118"/>
    </location>
</feature>
<feature type="transmembrane region" description="Helical" evidence="1">
    <location>
        <begin position="169"/>
        <end position="187"/>
    </location>
</feature>
<accession>A0ABT0RFU9</accession>
<feature type="transmembrane region" description="Helical" evidence="1">
    <location>
        <begin position="44"/>
        <end position="62"/>
    </location>
</feature>
<proteinExistence type="predicted"/>
<feature type="transmembrane region" description="Helical" evidence="1">
    <location>
        <begin position="130"/>
        <end position="149"/>
    </location>
</feature>
<feature type="transmembrane region" description="Helical" evidence="1">
    <location>
        <begin position="21"/>
        <end position="38"/>
    </location>
</feature>
<sequence>MRGLKRPLHSSGFWQAYFQSRYAILFYSLLLMLVAMPTANTFGLSQLVIKLWFALCLLLAVIPSASKRGRWFLVSAILLLILIRFISERDEVPIDFGPVLVVYALAGLAAAAGTLRFAVSSPVVDSETIYAALSTYLLAGLFFGVLYSAVEYMAPGSFSGPGKFSESAAVYYSFVTVATLGYGDYLPRTDISRGIAVLEVIGGQLFLAVMVARLIGAFDPPKRD</sequence>
<reference evidence="3" key="1">
    <citation type="submission" date="2022-05" db="EMBL/GenBank/DDBJ databases">
        <authorList>
            <person name="Jo J.-H."/>
            <person name="Im W.-T."/>
        </authorList>
    </citation>
    <scope>NUCLEOTIDE SEQUENCE</scope>
    <source>
        <strain evidence="3">RG327</strain>
    </source>
</reference>
<gene>
    <name evidence="3" type="ORF">LZ519_07465</name>
</gene>
<evidence type="ECO:0000313" key="3">
    <source>
        <dbReference type="EMBL" id="MCL6679152.1"/>
    </source>
</evidence>
<comment type="caution">
    <text evidence="3">The sequence shown here is derived from an EMBL/GenBank/DDBJ whole genome shotgun (WGS) entry which is preliminary data.</text>
</comment>
<dbReference type="Proteomes" id="UP001165343">
    <property type="component" value="Unassembled WGS sequence"/>
</dbReference>
<keyword evidence="1" id="KW-1133">Transmembrane helix</keyword>
<dbReference type="SUPFAM" id="SSF81324">
    <property type="entry name" value="Voltage-gated potassium channels"/>
    <property type="match status" value="1"/>
</dbReference>
<name>A0ABT0RFU9_9SPHN</name>
<dbReference type="RefSeq" id="WP_249868068.1">
    <property type="nucleotide sequence ID" value="NZ_JAMGBC010000001.1"/>
</dbReference>
<keyword evidence="1" id="KW-0812">Transmembrane</keyword>
<dbReference type="Pfam" id="PF07885">
    <property type="entry name" value="Ion_trans_2"/>
    <property type="match status" value="1"/>
</dbReference>
<organism evidence="3 4">
    <name type="scientific">Sphingomonas anseongensis</name>
    <dbReference type="NCBI Taxonomy" id="2908207"/>
    <lineage>
        <taxon>Bacteria</taxon>
        <taxon>Pseudomonadati</taxon>
        <taxon>Pseudomonadota</taxon>
        <taxon>Alphaproteobacteria</taxon>
        <taxon>Sphingomonadales</taxon>
        <taxon>Sphingomonadaceae</taxon>
        <taxon>Sphingomonas</taxon>
    </lineage>
</organism>
<feature type="domain" description="Potassium channel" evidence="2">
    <location>
        <begin position="141"/>
        <end position="215"/>
    </location>
</feature>
<dbReference type="InterPro" id="IPR013099">
    <property type="entry name" value="K_chnl_dom"/>
</dbReference>
<keyword evidence="1" id="KW-0472">Membrane</keyword>
<evidence type="ECO:0000259" key="2">
    <source>
        <dbReference type="Pfam" id="PF07885"/>
    </source>
</evidence>
<evidence type="ECO:0000256" key="1">
    <source>
        <dbReference type="SAM" id="Phobius"/>
    </source>
</evidence>